<gene>
    <name evidence="1" type="ORF">BN1356_01344</name>
</gene>
<reference evidence="2" key="1">
    <citation type="submission" date="2015-03" db="EMBL/GenBank/DDBJ databases">
        <authorList>
            <person name="Urmite Genomes"/>
        </authorList>
    </citation>
    <scope>NUCLEOTIDE SEQUENCE [LARGE SCALE GENOMIC DNA]</scope>
    <source>
        <strain evidence="2">FF10</strain>
    </source>
</reference>
<dbReference type="STRING" id="1608583.BN1356_01344"/>
<dbReference type="RefSeq" id="WP_093650597.1">
    <property type="nucleotide sequence ID" value="NZ_CTEN01000003.1"/>
</dbReference>
<keyword evidence="2" id="KW-1185">Reference proteome</keyword>
<proteinExistence type="predicted"/>
<dbReference type="Proteomes" id="UP000198604">
    <property type="component" value="Unassembled WGS sequence"/>
</dbReference>
<accession>A0A0E4H529</accession>
<sequence length="84" mass="9519">MANTILPIKMDYELVSSAREICAKSGVEIEDLVTDYLGFVTTLEDSVVDRVKEIPNEDEKSEWLAKHYLVVRANQLNGMVCKKD</sequence>
<evidence type="ECO:0000313" key="1">
    <source>
        <dbReference type="EMBL" id="CQR25001.1"/>
    </source>
</evidence>
<dbReference type="EMBL" id="CTEN01000003">
    <property type="protein sequence ID" value="CQR25001.1"/>
    <property type="molecule type" value="Genomic_DNA"/>
</dbReference>
<protein>
    <submittedName>
        <fullName evidence="1">Uncharacterized protein</fullName>
    </submittedName>
</protein>
<dbReference type="AlphaFoldDB" id="A0A0E4H529"/>
<organism evidence="1 2">
    <name type="scientific">Streptococcus varani</name>
    <dbReference type="NCBI Taxonomy" id="1608583"/>
    <lineage>
        <taxon>Bacteria</taxon>
        <taxon>Bacillati</taxon>
        <taxon>Bacillota</taxon>
        <taxon>Bacilli</taxon>
        <taxon>Lactobacillales</taxon>
        <taxon>Streptococcaceae</taxon>
        <taxon>Streptococcus</taxon>
    </lineage>
</organism>
<name>A0A0E4H529_9STRE</name>
<evidence type="ECO:0000313" key="2">
    <source>
        <dbReference type="Proteomes" id="UP000198604"/>
    </source>
</evidence>